<dbReference type="GO" id="GO:0042645">
    <property type="term" value="C:mitochondrial nucleoid"/>
    <property type="evidence" value="ECO:0007669"/>
    <property type="project" value="Ensembl"/>
</dbReference>
<keyword evidence="8" id="KW-0492">Microsome</keyword>
<dbReference type="PANTHER" id="PTHR48051:SF42">
    <property type="entry name" value="LEUCINE-RICH REPEAT-CONTAINING PROTEIN 18-LIKE"/>
    <property type="match status" value="1"/>
</dbReference>
<evidence type="ECO:0000256" key="8">
    <source>
        <dbReference type="ARBA" id="ARBA00022848"/>
    </source>
</evidence>
<feature type="compositionally biased region" description="Basic and acidic residues" evidence="15">
    <location>
        <begin position="270"/>
        <end position="339"/>
    </location>
</feature>
<gene>
    <name evidence="16" type="primary">LRRC59</name>
</gene>
<keyword evidence="17" id="KW-1185">Reference proteome</keyword>
<evidence type="ECO:0000256" key="9">
    <source>
        <dbReference type="ARBA" id="ARBA00022968"/>
    </source>
</evidence>
<keyword evidence="9" id="KW-0735">Signal-anchor</keyword>
<dbReference type="PROSITE" id="PS51450">
    <property type="entry name" value="LRR"/>
    <property type="match status" value="1"/>
</dbReference>
<dbReference type="Pfam" id="PF13855">
    <property type="entry name" value="LRR_8"/>
    <property type="match status" value="1"/>
</dbReference>
<dbReference type="GO" id="GO:0005635">
    <property type="term" value="C:nuclear envelope"/>
    <property type="evidence" value="ECO:0007669"/>
    <property type="project" value="UniProtKB-SubCell"/>
</dbReference>
<keyword evidence="5" id="KW-0812">Transmembrane</keyword>
<dbReference type="SMART" id="SM00369">
    <property type="entry name" value="LRR_TYP"/>
    <property type="match status" value="4"/>
</dbReference>
<keyword evidence="11" id="KW-0175">Coiled coil</keyword>
<keyword evidence="10" id="KW-1133">Transmembrane helix</keyword>
<sequence length="421" mass="46214">MADGADTASSHADPGRGSPSPPVHAEGARAAAALPPSCRGSGAGVRLTVPPGVPRGAPGAPLRSAPGRGVLRTGRGRARPRADVDADVDAEVGGGADRSRAALQPVPHGSRSSPAAMSRGGGKGPSLKDKLDGNELDLSLCDLNEVPVRELAALPKATVLDLSCNNLISLPSDFCSLMHLVKLDLSKNRLQQLPLDFGRLVNLQHLDLLNNRLVTLPVSFAQLKNLKWLDLKDNPLDPVLAKVAGDCLDEKQCKQAAVKVLQHMKAIQSEQDRQRQRKLQAEREMEKKREAEQRAKEAQERELRKREKAEEKERRRREYDAQKAAKQEVEKKTKKETVQTRKPASSSRPPQPPRHKHSWSRSVLRILLFLLLCVLCVLATCKLTELQRQPLCVSVNTLYEDVVAALQNHKTLQNMLQQNSQ</sequence>
<dbReference type="Pfam" id="PF00560">
    <property type="entry name" value="LRR_1"/>
    <property type="match status" value="1"/>
</dbReference>
<comment type="subcellular location">
    <subcellularLocation>
        <location evidence="3">Endoplasmic reticulum membrane</location>
        <topology evidence="3">Single-pass type II membrane protein</topology>
    </subcellularLocation>
    <subcellularLocation>
        <location evidence="2">Microsome membrane</location>
        <topology evidence="2">Single-pass type II membrane protein</topology>
    </subcellularLocation>
    <subcellularLocation>
        <location evidence="1">Nucleus envelope</location>
    </subcellularLocation>
</comment>
<evidence type="ECO:0000313" key="17">
    <source>
        <dbReference type="Proteomes" id="UP000472266"/>
    </source>
</evidence>
<keyword evidence="12" id="KW-0472">Membrane</keyword>
<dbReference type="AlphaFoldDB" id="A0A672URL5"/>
<evidence type="ECO:0000256" key="5">
    <source>
        <dbReference type="ARBA" id="ARBA00022692"/>
    </source>
</evidence>
<keyword evidence="4" id="KW-0433">Leucine-rich repeat</keyword>
<dbReference type="FunFam" id="3.80.10.10:FF:000141">
    <property type="entry name" value="Leucine-rich repeat-containing protein 59"/>
    <property type="match status" value="1"/>
</dbReference>
<evidence type="ECO:0000256" key="12">
    <source>
        <dbReference type="ARBA" id="ARBA00023136"/>
    </source>
</evidence>
<dbReference type="FunCoup" id="A0A672URL5">
    <property type="interactions" value="594"/>
</dbReference>
<evidence type="ECO:0000256" key="3">
    <source>
        <dbReference type="ARBA" id="ARBA00004648"/>
    </source>
</evidence>
<dbReference type="Proteomes" id="UP000472266">
    <property type="component" value="Chromosome 17"/>
</dbReference>
<keyword evidence="6" id="KW-0677">Repeat</keyword>
<evidence type="ECO:0000313" key="16">
    <source>
        <dbReference type="Ensembl" id="ENSSHBP00005017590.1"/>
    </source>
</evidence>
<name>A0A672URL5_STRHB</name>
<protein>
    <recommendedName>
        <fullName evidence="14">Leucine-rich repeat-containing protein 59</fullName>
    </recommendedName>
</protein>
<keyword evidence="13" id="KW-0539">Nucleus</keyword>
<evidence type="ECO:0000256" key="6">
    <source>
        <dbReference type="ARBA" id="ARBA00022737"/>
    </source>
</evidence>
<reference evidence="16" key="3">
    <citation type="submission" date="2025-09" db="UniProtKB">
        <authorList>
            <consortium name="Ensembl"/>
        </authorList>
    </citation>
    <scope>IDENTIFICATION</scope>
</reference>
<evidence type="ECO:0000256" key="14">
    <source>
        <dbReference type="ARBA" id="ARBA00071424"/>
    </source>
</evidence>
<evidence type="ECO:0000256" key="7">
    <source>
        <dbReference type="ARBA" id="ARBA00022824"/>
    </source>
</evidence>
<evidence type="ECO:0000256" key="1">
    <source>
        <dbReference type="ARBA" id="ARBA00004259"/>
    </source>
</evidence>
<dbReference type="PANTHER" id="PTHR48051">
    <property type="match status" value="1"/>
</dbReference>
<evidence type="ECO:0000256" key="11">
    <source>
        <dbReference type="ARBA" id="ARBA00023054"/>
    </source>
</evidence>
<dbReference type="InParanoid" id="A0A672URL5"/>
<dbReference type="InterPro" id="IPR050216">
    <property type="entry name" value="LRR_domain-containing"/>
</dbReference>
<accession>A0A672URL5</accession>
<dbReference type="InterPro" id="IPR032675">
    <property type="entry name" value="LRR_dom_sf"/>
</dbReference>
<feature type="compositionally biased region" description="Low complexity" evidence="15">
    <location>
        <begin position="23"/>
        <end position="36"/>
    </location>
</feature>
<organism evidence="16 17">
    <name type="scientific">Strigops habroptila</name>
    <name type="common">Kakapo</name>
    <dbReference type="NCBI Taxonomy" id="2489341"/>
    <lineage>
        <taxon>Eukaryota</taxon>
        <taxon>Metazoa</taxon>
        <taxon>Chordata</taxon>
        <taxon>Craniata</taxon>
        <taxon>Vertebrata</taxon>
        <taxon>Euteleostomi</taxon>
        <taxon>Archelosauria</taxon>
        <taxon>Archosauria</taxon>
        <taxon>Dinosauria</taxon>
        <taxon>Saurischia</taxon>
        <taxon>Theropoda</taxon>
        <taxon>Coelurosauria</taxon>
        <taxon>Aves</taxon>
        <taxon>Neognathae</taxon>
        <taxon>Neoaves</taxon>
        <taxon>Telluraves</taxon>
        <taxon>Australaves</taxon>
        <taxon>Psittaciformes</taxon>
        <taxon>Psittacidae</taxon>
        <taxon>Strigops</taxon>
    </lineage>
</organism>
<keyword evidence="7" id="KW-0256">Endoplasmic reticulum</keyword>
<evidence type="ECO:0000256" key="10">
    <source>
        <dbReference type="ARBA" id="ARBA00022989"/>
    </source>
</evidence>
<dbReference type="InterPro" id="IPR001611">
    <property type="entry name" value="Leu-rich_rpt"/>
</dbReference>
<evidence type="ECO:0000256" key="15">
    <source>
        <dbReference type="SAM" id="MobiDB-lite"/>
    </source>
</evidence>
<dbReference type="OMA" id="CASVNTI"/>
<evidence type="ECO:0000256" key="13">
    <source>
        <dbReference type="ARBA" id="ARBA00023242"/>
    </source>
</evidence>
<evidence type="ECO:0000256" key="4">
    <source>
        <dbReference type="ARBA" id="ARBA00022614"/>
    </source>
</evidence>
<reference evidence="16 17" key="1">
    <citation type="submission" date="2019-11" db="EMBL/GenBank/DDBJ databases">
        <title>Strigops habroptila (kakapo) genome, bStrHab1, primary haplotype, v2.</title>
        <authorList>
            <person name="Jarvis E.D."/>
            <person name="Howard J."/>
            <person name="Rhie A."/>
            <person name="Phillippy A."/>
            <person name="Korlach J."/>
            <person name="Digby A."/>
            <person name="Iorns D."/>
            <person name="Eason D."/>
            <person name="Robertson B."/>
            <person name="Raemaekers T."/>
            <person name="Howe K."/>
            <person name="Lewin H."/>
            <person name="Damas J."/>
            <person name="Hastie A."/>
            <person name="Tracey A."/>
            <person name="Chow W."/>
            <person name="Fedrigo O."/>
        </authorList>
    </citation>
    <scope>NUCLEOTIDE SEQUENCE [LARGE SCALE GENOMIC DNA]</scope>
</reference>
<dbReference type="SUPFAM" id="SSF52058">
    <property type="entry name" value="L domain-like"/>
    <property type="match status" value="1"/>
</dbReference>
<proteinExistence type="predicted"/>
<feature type="region of interest" description="Disordered" evidence="15">
    <location>
        <begin position="267"/>
        <end position="358"/>
    </location>
</feature>
<dbReference type="Ensembl" id="ENSSHBT00005021026.1">
    <property type="protein sequence ID" value="ENSSHBP00005017590.1"/>
    <property type="gene ID" value="ENSSHBG00005015225.1"/>
</dbReference>
<dbReference type="GO" id="GO:0005789">
    <property type="term" value="C:endoplasmic reticulum membrane"/>
    <property type="evidence" value="ECO:0007669"/>
    <property type="project" value="UniProtKB-SubCell"/>
</dbReference>
<evidence type="ECO:0000256" key="2">
    <source>
        <dbReference type="ARBA" id="ARBA00004464"/>
    </source>
</evidence>
<reference evidence="16" key="2">
    <citation type="submission" date="2025-08" db="UniProtKB">
        <authorList>
            <consortium name="Ensembl"/>
        </authorList>
    </citation>
    <scope>IDENTIFICATION</scope>
</reference>
<dbReference type="InterPro" id="IPR003591">
    <property type="entry name" value="Leu-rich_rpt_typical-subtyp"/>
</dbReference>
<dbReference type="Gene3D" id="3.80.10.10">
    <property type="entry name" value="Ribonuclease Inhibitor"/>
    <property type="match status" value="1"/>
</dbReference>
<dbReference type="GeneTree" id="ENSGT00390000017385"/>
<feature type="region of interest" description="Disordered" evidence="15">
    <location>
        <begin position="1"/>
        <end position="129"/>
    </location>
</feature>